<dbReference type="GeneID" id="94424630"/>
<dbReference type="VEuPathDB" id="ToxoDB:CSUI_001213"/>
<evidence type="ECO:0000313" key="2">
    <source>
        <dbReference type="EMBL" id="PHJ24949.1"/>
    </source>
</evidence>
<feature type="compositionally biased region" description="Polar residues" evidence="1">
    <location>
        <begin position="630"/>
        <end position="639"/>
    </location>
</feature>
<feature type="compositionally biased region" description="Polar residues" evidence="1">
    <location>
        <begin position="652"/>
        <end position="665"/>
    </location>
</feature>
<organism evidence="2 3">
    <name type="scientific">Cystoisospora suis</name>
    <dbReference type="NCBI Taxonomy" id="483139"/>
    <lineage>
        <taxon>Eukaryota</taxon>
        <taxon>Sar</taxon>
        <taxon>Alveolata</taxon>
        <taxon>Apicomplexa</taxon>
        <taxon>Conoidasida</taxon>
        <taxon>Coccidia</taxon>
        <taxon>Eucoccidiorida</taxon>
        <taxon>Eimeriorina</taxon>
        <taxon>Sarcocystidae</taxon>
        <taxon>Cystoisospora</taxon>
    </lineage>
</organism>
<accession>A0A2C6LBA7</accession>
<dbReference type="RefSeq" id="XP_067926621.1">
    <property type="nucleotide sequence ID" value="XM_068061419.1"/>
</dbReference>
<protein>
    <submittedName>
        <fullName evidence="2">Uncharacterized protein</fullName>
    </submittedName>
</protein>
<feature type="compositionally biased region" description="Basic and acidic residues" evidence="1">
    <location>
        <begin position="176"/>
        <end position="207"/>
    </location>
</feature>
<feature type="compositionally biased region" description="Basic and acidic residues" evidence="1">
    <location>
        <begin position="568"/>
        <end position="584"/>
    </location>
</feature>
<reference evidence="2 3" key="1">
    <citation type="journal article" date="2017" name="Int. J. Parasitol.">
        <title>The genome of the protozoan parasite Cystoisospora suis and a reverse vaccinology approach to identify vaccine candidates.</title>
        <authorList>
            <person name="Palmieri N."/>
            <person name="Shrestha A."/>
            <person name="Ruttkowski B."/>
            <person name="Beck T."/>
            <person name="Vogl C."/>
            <person name="Tomley F."/>
            <person name="Blake D.P."/>
            <person name="Joachim A."/>
        </authorList>
    </citation>
    <scope>NUCLEOTIDE SEQUENCE [LARGE SCALE GENOMIC DNA]</scope>
    <source>
        <strain evidence="2 3">Wien I</strain>
    </source>
</reference>
<keyword evidence="3" id="KW-1185">Reference proteome</keyword>
<dbReference type="AlphaFoldDB" id="A0A2C6LBA7"/>
<dbReference type="Proteomes" id="UP000221165">
    <property type="component" value="Unassembled WGS sequence"/>
</dbReference>
<evidence type="ECO:0000256" key="1">
    <source>
        <dbReference type="SAM" id="MobiDB-lite"/>
    </source>
</evidence>
<evidence type="ECO:0000313" key="3">
    <source>
        <dbReference type="Proteomes" id="UP000221165"/>
    </source>
</evidence>
<feature type="compositionally biased region" description="Basic and acidic residues" evidence="1">
    <location>
        <begin position="228"/>
        <end position="264"/>
    </location>
</feature>
<dbReference type="EMBL" id="MIGC01000477">
    <property type="protein sequence ID" value="PHJ24949.1"/>
    <property type="molecule type" value="Genomic_DNA"/>
</dbReference>
<name>A0A2C6LBA7_9APIC</name>
<gene>
    <name evidence="2" type="ORF">CSUI_001213</name>
</gene>
<comment type="caution">
    <text evidence="2">The sequence shown here is derived from an EMBL/GenBank/DDBJ whole genome shotgun (WGS) entry which is preliminary data.</text>
</comment>
<proteinExistence type="predicted"/>
<feature type="compositionally biased region" description="Basic and acidic residues" evidence="1">
    <location>
        <begin position="279"/>
        <end position="290"/>
    </location>
</feature>
<feature type="region of interest" description="Disordered" evidence="1">
    <location>
        <begin position="563"/>
        <end position="667"/>
    </location>
</feature>
<dbReference type="OrthoDB" id="10355794at2759"/>
<sequence length="867" mass="95009">MAFDSLGESLGMSDPGREAKVSFYQEALNRLGQQYAGAGNYAAGAHSILELQLKNAAARQGYQHEEWSLPTQDALYTRDFWDDQGFDDCWEGYRRMVARGQPCRGVVGFERPRAVGTVPFHLTPHKWHLETTRSRDAGDPLLRTVTGADDEGFEPKDFGDFEEEEGVKTSDAGLRQQHDDDASELGKSRELDNNDVSPLDRLDRWGGPEDEDLMVTAQVGYDDNDENNDMHQNHLGEDMEVDKEGKDGKDSPTIRGEHSRKSPDVDTVVNMQPSPRTPGAREQKRARGRPRIKEHPTAPIRKVTWDRCGHSVMASFPPLVFFVSRETSERRQWHQFRKRLRLFKKDVDGLHGVAFVLASSAFLSPLQSEVHVDPRVGFLCSRLDNLNLTDELPESVARPAKLTTPTRRALRKGRSGKGDHDVSANPWHISWDEVTWPPTGVSVFQKPSVALDDSQNASYDIFSGGSSPQAAEDMWDPAAAGENRSSRSRSCDVGISRAAVSDIMSSSDYVEVLRGLFDSSSLTQGGVYPPYGTGGMTGTGTATTARHSSQILQQYYAGAPVLPSAEASSDRSDSRRHSFDKNEDAITSSSRRTSGSDEPLPQENGLWGRPHQGGQQQNLPGLSHPLAGHSESSMHTGANLSRGESADDRNSHLTTLGMTSSSLPSISADMGSYSDTWSGKEKDTTRAGFKSFLYALLRRQVAAGRAVSPDVNLFDDGAASTPAPAHGSRSGGEASGSIAYLPFSQIVPRGRVSTTTAARAFQHLLGLHSRGEITLQQKQVNINQVTDDYEGMTTTPHPLYITASTQEILLFNNQTFHPDIHGLTTLSCEASLHSDKHTLSRIMTRHHVSSPCNSGRVTESHHILVGA</sequence>
<feature type="region of interest" description="Disordered" evidence="1">
    <location>
        <begin position="131"/>
        <end position="290"/>
    </location>
</feature>